<keyword evidence="2" id="KW-1185">Reference proteome</keyword>
<reference evidence="1 2" key="1">
    <citation type="submission" date="2018-08" db="EMBL/GenBank/DDBJ databases">
        <title>Genome Sequence of Clavibacter michiganensis Subspecies type strains, and the Atypical Peach-Colored Strains Isolated from Tomato.</title>
        <authorList>
            <person name="Osdaghi E."/>
            <person name="Portier P."/>
            <person name="Briand M."/>
            <person name="Jacques M.-A."/>
        </authorList>
    </citation>
    <scope>NUCLEOTIDE SEQUENCE [LARGE SCALE GENOMIC DNA]</scope>
    <source>
        <strain evidence="1 2">CFBP 8216</strain>
    </source>
</reference>
<dbReference type="Proteomes" id="UP000265355">
    <property type="component" value="Unassembled WGS sequence"/>
</dbReference>
<evidence type="ECO:0000313" key="2">
    <source>
        <dbReference type="Proteomes" id="UP000265355"/>
    </source>
</evidence>
<dbReference type="SUPFAM" id="SSF53474">
    <property type="entry name" value="alpha/beta-Hydrolases"/>
    <property type="match status" value="1"/>
</dbReference>
<evidence type="ECO:0000313" key="1">
    <source>
        <dbReference type="EMBL" id="RII89784.1"/>
    </source>
</evidence>
<gene>
    <name evidence="1" type="ORF">DZF98_13335</name>
</gene>
<feature type="non-terminal residue" evidence="1">
    <location>
        <position position="1"/>
    </location>
</feature>
<sequence>ARRFARRHARAGGTAHRYVIRWSAPGSPFGAAHTVDLPLLFGDAEAWRGAGLLAGADWEGIQRDARRVRQVWGDFARGRIPSRQLIPRVLELRRAGG</sequence>
<proteinExistence type="predicted"/>
<accession>A0ABX9N2L4</accession>
<comment type="caution">
    <text evidence="1">The sequence shown here is derived from an EMBL/GenBank/DDBJ whole genome shotgun (WGS) entry which is preliminary data.</text>
</comment>
<organism evidence="1 2">
    <name type="scientific">Clavibacter californiensis</name>
    <dbReference type="NCBI Taxonomy" id="1401995"/>
    <lineage>
        <taxon>Bacteria</taxon>
        <taxon>Bacillati</taxon>
        <taxon>Actinomycetota</taxon>
        <taxon>Actinomycetes</taxon>
        <taxon>Micrococcales</taxon>
        <taxon>Microbacteriaceae</taxon>
        <taxon>Clavibacter</taxon>
    </lineage>
</organism>
<dbReference type="EMBL" id="QWEE01000311">
    <property type="protein sequence ID" value="RII89784.1"/>
    <property type="molecule type" value="Genomic_DNA"/>
</dbReference>
<dbReference type="InterPro" id="IPR029058">
    <property type="entry name" value="AB_hydrolase_fold"/>
</dbReference>
<name>A0ABX9N2L4_9MICO</name>
<protein>
    <submittedName>
        <fullName evidence="1">Carboxylesterase/lipase family protein</fullName>
    </submittedName>
</protein>
<dbReference type="Gene3D" id="3.40.50.1820">
    <property type="entry name" value="alpha/beta hydrolase"/>
    <property type="match status" value="1"/>
</dbReference>